<evidence type="ECO:0000313" key="1">
    <source>
        <dbReference type="EMBL" id="CAG7905540.1"/>
    </source>
</evidence>
<proteinExistence type="predicted"/>
<feature type="non-terminal residue" evidence="2">
    <location>
        <position position="1"/>
    </location>
</feature>
<reference evidence="2" key="1">
    <citation type="submission" date="2018-11" db="EMBL/GenBank/DDBJ databases">
        <authorList>
            <consortium name="Genoscope - CEA"/>
            <person name="William W."/>
        </authorList>
    </citation>
    <scope>NUCLEOTIDE SEQUENCE</scope>
</reference>
<accession>A0A3P6CJX0</accession>
<gene>
    <name evidence="2" type="ORF">BRAA04T16120Z</name>
    <name evidence="1" type="ORF">BRAPAZ1V2_A04P04410.2</name>
</gene>
<organism evidence="2">
    <name type="scientific">Brassica campestris</name>
    <name type="common">Field mustard</name>
    <dbReference type="NCBI Taxonomy" id="3711"/>
    <lineage>
        <taxon>Eukaryota</taxon>
        <taxon>Viridiplantae</taxon>
        <taxon>Streptophyta</taxon>
        <taxon>Embryophyta</taxon>
        <taxon>Tracheophyta</taxon>
        <taxon>Spermatophyta</taxon>
        <taxon>Magnoliopsida</taxon>
        <taxon>eudicotyledons</taxon>
        <taxon>Gunneridae</taxon>
        <taxon>Pentapetalae</taxon>
        <taxon>rosids</taxon>
        <taxon>malvids</taxon>
        <taxon>Brassicales</taxon>
        <taxon>Brassicaceae</taxon>
        <taxon>Brassiceae</taxon>
        <taxon>Brassica</taxon>
    </lineage>
</organism>
<dbReference type="EMBL" id="LR031576">
    <property type="protein sequence ID" value="VDD10755.1"/>
    <property type="molecule type" value="Genomic_DNA"/>
</dbReference>
<dbReference type="Proteomes" id="UP000694005">
    <property type="component" value="Chromosome A04"/>
</dbReference>
<dbReference type="AlphaFoldDB" id="A0A3P6CJX0"/>
<name>A0A3P6CJX0_BRACM</name>
<dbReference type="EMBL" id="LS974620">
    <property type="protein sequence ID" value="CAG7905540.1"/>
    <property type="molecule type" value="Genomic_DNA"/>
</dbReference>
<dbReference type="Gramene" id="A04p04410.2_BraZ1">
    <property type="protein sequence ID" value="A04p04410.2_BraZ1.CDS"/>
    <property type="gene ID" value="A04g04410.2_BraZ1"/>
</dbReference>
<evidence type="ECO:0000313" key="2">
    <source>
        <dbReference type="EMBL" id="VDD10755.1"/>
    </source>
</evidence>
<sequence length="73" mass="8416">QFLLIRFQVQSRLSVTLLYVELCYNQRTRETAKHHQEVANAEGEKIPCSQERFCHGVGQTAQAKNRRSNGQGR</sequence>
<protein>
    <submittedName>
        <fullName evidence="1">Uncharacterized protein</fullName>
    </submittedName>
</protein>